<gene>
    <name evidence="1" type="ORF">CSSPTR1EN2_LOCUS2918</name>
</gene>
<evidence type="ECO:0000313" key="2">
    <source>
        <dbReference type="Proteomes" id="UP001497512"/>
    </source>
</evidence>
<sequence>MIPRAHDSMRKSIEMLGSGQLQTEDLLYLMLVMNLVGAWLEDPEVAADDLLIGGEQTAPSKRNLSMSVELPSAMGLGLSDTVGEAYIPWSFYPVPYLFVHIEATQRLGELWPKYLFSTRNLGLNQLLLRLLQYLSNHIEDTQGALQLLPQAHPHYLLLPLHEELISFTSNTNSFMND</sequence>
<dbReference type="EMBL" id="OZ019902">
    <property type="protein sequence ID" value="CAK9195225.1"/>
    <property type="molecule type" value="Genomic_DNA"/>
</dbReference>
<dbReference type="Proteomes" id="UP001497512">
    <property type="component" value="Chromosome 10"/>
</dbReference>
<name>A0ABP0TFH0_9BRYO</name>
<proteinExistence type="predicted"/>
<accession>A0ABP0TFH0</accession>
<evidence type="ECO:0000313" key="1">
    <source>
        <dbReference type="EMBL" id="CAK9195225.1"/>
    </source>
</evidence>
<reference evidence="1" key="1">
    <citation type="submission" date="2024-02" db="EMBL/GenBank/DDBJ databases">
        <authorList>
            <consortium name="ELIXIR-Norway"/>
            <consortium name="Elixir Norway"/>
        </authorList>
    </citation>
    <scope>NUCLEOTIDE SEQUENCE</scope>
</reference>
<keyword evidence="2" id="KW-1185">Reference proteome</keyword>
<organism evidence="1 2">
    <name type="scientific">Sphagnum troendelagicum</name>
    <dbReference type="NCBI Taxonomy" id="128251"/>
    <lineage>
        <taxon>Eukaryota</taxon>
        <taxon>Viridiplantae</taxon>
        <taxon>Streptophyta</taxon>
        <taxon>Embryophyta</taxon>
        <taxon>Bryophyta</taxon>
        <taxon>Sphagnophytina</taxon>
        <taxon>Sphagnopsida</taxon>
        <taxon>Sphagnales</taxon>
        <taxon>Sphagnaceae</taxon>
        <taxon>Sphagnum</taxon>
    </lineage>
</organism>
<protein>
    <submittedName>
        <fullName evidence="1">Uncharacterized protein</fullName>
    </submittedName>
</protein>